<dbReference type="RefSeq" id="WP_033255370.1">
    <property type="nucleotide sequence ID" value="NZ_BSRX01000001.1"/>
</dbReference>
<gene>
    <name evidence="2" type="ORF">Kpho01_00030</name>
</gene>
<dbReference type="EMBL" id="BSRX01000001">
    <property type="protein sequence ID" value="GLW51992.1"/>
    <property type="molecule type" value="Genomic_DNA"/>
</dbReference>
<name>A0A9W6PBM9_9ACTN</name>
<feature type="compositionally biased region" description="Basic and acidic residues" evidence="1">
    <location>
        <begin position="108"/>
        <end position="117"/>
    </location>
</feature>
<dbReference type="Proteomes" id="UP001165143">
    <property type="component" value="Unassembled WGS sequence"/>
</dbReference>
<evidence type="ECO:0000313" key="3">
    <source>
        <dbReference type="Proteomes" id="UP001165143"/>
    </source>
</evidence>
<feature type="region of interest" description="Disordered" evidence="1">
    <location>
        <begin position="108"/>
        <end position="151"/>
    </location>
</feature>
<proteinExistence type="predicted"/>
<protein>
    <submittedName>
        <fullName evidence="2">Uncharacterized protein</fullName>
    </submittedName>
</protein>
<evidence type="ECO:0000256" key="1">
    <source>
        <dbReference type="SAM" id="MobiDB-lite"/>
    </source>
</evidence>
<organism evidence="2 3">
    <name type="scientific">Kitasatospora phosalacinea</name>
    <dbReference type="NCBI Taxonomy" id="2065"/>
    <lineage>
        <taxon>Bacteria</taxon>
        <taxon>Bacillati</taxon>
        <taxon>Actinomycetota</taxon>
        <taxon>Actinomycetes</taxon>
        <taxon>Kitasatosporales</taxon>
        <taxon>Streptomycetaceae</taxon>
        <taxon>Kitasatospora</taxon>
    </lineage>
</organism>
<feature type="compositionally biased region" description="Gly residues" evidence="1">
    <location>
        <begin position="140"/>
        <end position="151"/>
    </location>
</feature>
<dbReference type="AlphaFoldDB" id="A0A9W6PBM9"/>
<evidence type="ECO:0000313" key="2">
    <source>
        <dbReference type="EMBL" id="GLW51992.1"/>
    </source>
</evidence>
<sequence>MADDAVPTRAELVRLYLDTLRARMDPDEFRLLGRMLSGAVGSLAAAGDRHVVEVGEQRPSRQVEEEFLAVLSIVATGTVEHRLVDLGDGAVTVLDVDAAENPEAVRRMREWAARQRGEGAGPGESEPGEGEPGKSEPGEAGRGYAGPGEAG</sequence>
<dbReference type="OrthoDB" id="4237225at2"/>
<accession>A0A9W6PBM9</accession>
<reference evidence="2" key="1">
    <citation type="submission" date="2023-02" db="EMBL/GenBank/DDBJ databases">
        <title>Kitasatospora phosalacinea NBRC 14362.</title>
        <authorList>
            <person name="Ichikawa N."/>
            <person name="Sato H."/>
            <person name="Tonouchi N."/>
        </authorList>
    </citation>
    <scope>NUCLEOTIDE SEQUENCE</scope>
    <source>
        <strain evidence="2">NBRC 14362</strain>
    </source>
</reference>
<comment type="caution">
    <text evidence="2">The sequence shown here is derived from an EMBL/GenBank/DDBJ whole genome shotgun (WGS) entry which is preliminary data.</text>
</comment>